<evidence type="ECO:0000313" key="9">
    <source>
        <dbReference type="Proteomes" id="UP000265000"/>
    </source>
</evidence>
<keyword evidence="5 7" id="KW-0472">Membrane</keyword>
<keyword evidence="6" id="KW-1015">Disulfide bond</keyword>
<evidence type="ECO:0000313" key="8">
    <source>
        <dbReference type="Ensembl" id="ENSFHEP00000011904.1"/>
    </source>
</evidence>
<dbReference type="InterPro" id="IPR018499">
    <property type="entry name" value="Tetraspanin/Peripherin"/>
</dbReference>
<organism evidence="8 9">
    <name type="scientific">Fundulus heteroclitus</name>
    <name type="common">Killifish</name>
    <name type="synonym">Mummichog</name>
    <dbReference type="NCBI Taxonomy" id="8078"/>
    <lineage>
        <taxon>Eukaryota</taxon>
        <taxon>Metazoa</taxon>
        <taxon>Chordata</taxon>
        <taxon>Craniata</taxon>
        <taxon>Vertebrata</taxon>
        <taxon>Euteleostomi</taxon>
        <taxon>Actinopterygii</taxon>
        <taxon>Neopterygii</taxon>
        <taxon>Teleostei</taxon>
        <taxon>Neoteleostei</taxon>
        <taxon>Acanthomorphata</taxon>
        <taxon>Ovalentaria</taxon>
        <taxon>Atherinomorphae</taxon>
        <taxon>Cyprinodontiformes</taxon>
        <taxon>Fundulidae</taxon>
        <taxon>Fundulus</taxon>
    </lineage>
</organism>
<dbReference type="Ensembl" id="ENSFHET00000019019.1">
    <property type="protein sequence ID" value="ENSFHEP00000011904.1"/>
    <property type="gene ID" value="ENSFHEG00000013339.1"/>
</dbReference>
<feature type="transmembrane region" description="Helical" evidence="7">
    <location>
        <begin position="166"/>
        <end position="194"/>
    </location>
</feature>
<proteinExistence type="inferred from homology"/>
<keyword evidence="4 7" id="KW-1133">Transmembrane helix</keyword>
<feature type="disulfide bond" evidence="6">
    <location>
        <begin position="113"/>
        <end position="143"/>
    </location>
</feature>
<dbReference type="InterPro" id="IPR008952">
    <property type="entry name" value="Tetraspanin_EC2_sf"/>
</dbReference>
<name>A0A3Q2PGY3_FUNHE</name>
<dbReference type="SUPFAM" id="SSF48652">
    <property type="entry name" value="Tetraspanin"/>
    <property type="match status" value="1"/>
</dbReference>
<keyword evidence="3 7" id="KW-0812">Transmembrane</keyword>
<dbReference type="STRING" id="8078.ENSFHEP00000011904"/>
<dbReference type="PANTHER" id="PTHR19282">
    <property type="entry name" value="TETRASPANIN"/>
    <property type="match status" value="1"/>
</dbReference>
<feature type="disulfide bond" evidence="6">
    <location>
        <begin position="114"/>
        <end position="130"/>
    </location>
</feature>
<sequence>MLCQIYTSAEEEESMENRTTGLIGLYITGAVTMMLGLLGAYGAYREHKVSLIVFLVCMIIGALVMIRGGIPTAITRPQIEGMLEQKFREFLPLNSASFQVKNMADTLQTKLHCCGLFSYTDWNGDIPASCLCSMEEEEEGYECKRISYNYLMQAMNIYSKPCFPILIHYVLLFADVMLGVFFTLAALAVLGMILSSIMIHQLRHPNRAPLILGIHTIFTPGPPKYEELHNPPPPY</sequence>
<evidence type="ECO:0000256" key="3">
    <source>
        <dbReference type="ARBA" id="ARBA00022692"/>
    </source>
</evidence>
<dbReference type="GO" id="GO:0016020">
    <property type="term" value="C:membrane"/>
    <property type="evidence" value="ECO:0007669"/>
    <property type="project" value="UniProtKB-SubCell"/>
</dbReference>
<evidence type="ECO:0000256" key="7">
    <source>
        <dbReference type="RuleBase" id="RU361218"/>
    </source>
</evidence>
<comment type="subcellular location">
    <subcellularLocation>
        <location evidence="1 7">Membrane</location>
        <topology evidence="1 7">Multi-pass membrane protein</topology>
    </subcellularLocation>
</comment>
<dbReference type="Proteomes" id="UP000265000">
    <property type="component" value="Unplaced"/>
</dbReference>
<dbReference type="PRINTS" id="PR00259">
    <property type="entry name" value="TMFOUR"/>
</dbReference>
<evidence type="ECO:0000256" key="6">
    <source>
        <dbReference type="PIRSR" id="PIRSR002419-1"/>
    </source>
</evidence>
<protein>
    <recommendedName>
        <fullName evidence="7">Tetraspanin</fullName>
    </recommendedName>
</protein>
<accession>A0A3Q2PGY3</accession>
<comment type="similarity">
    <text evidence="2 7">Belongs to the tetraspanin (TM4SF) family.</text>
</comment>
<evidence type="ECO:0000256" key="5">
    <source>
        <dbReference type="ARBA" id="ARBA00023136"/>
    </source>
</evidence>
<feature type="transmembrane region" description="Helical" evidence="7">
    <location>
        <begin position="23"/>
        <end position="44"/>
    </location>
</feature>
<comment type="caution">
    <text evidence="7">Lacks conserved residue(s) required for the propagation of feature annotation.</text>
</comment>
<dbReference type="PIRSF" id="PIRSF002419">
    <property type="entry name" value="Tetraspanin"/>
    <property type="match status" value="1"/>
</dbReference>
<dbReference type="Gene3D" id="1.10.1450.10">
    <property type="entry name" value="Tetraspanin"/>
    <property type="match status" value="1"/>
</dbReference>
<dbReference type="AlphaFoldDB" id="A0A3Q2PGY3"/>
<dbReference type="GeneTree" id="ENSGT00940000161376"/>
<evidence type="ECO:0000256" key="4">
    <source>
        <dbReference type="ARBA" id="ARBA00022989"/>
    </source>
</evidence>
<dbReference type="InterPro" id="IPR000301">
    <property type="entry name" value="Tetraspanin_animals"/>
</dbReference>
<reference evidence="8" key="2">
    <citation type="submission" date="2025-09" db="UniProtKB">
        <authorList>
            <consortium name="Ensembl"/>
        </authorList>
    </citation>
    <scope>IDENTIFICATION</scope>
</reference>
<evidence type="ECO:0000256" key="1">
    <source>
        <dbReference type="ARBA" id="ARBA00004141"/>
    </source>
</evidence>
<reference evidence="8" key="1">
    <citation type="submission" date="2025-08" db="UniProtKB">
        <authorList>
            <consortium name="Ensembl"/>
        </authorList>
    </citation>
    <scope>IDENTIFICATION</scope>
</reference>
<keyword evidence="9" id="KW-1185">Reference proteome</keyword>
<evidence type="ECO:0000256" key="2">
    <source>
        <dbReference type="ARBA" id="ARBA00006840"/>
    </source>
</evidence>
<dbReference type="Pfam" id="PF00335">
    <property type="entry name" value="Tetraspanin"/>
    <property type="match status" value="1"/>
</dbReference>
<feature type="transmembrane region" description="Helical" evidence="7">
    <location>
        <begin position="51"/>
        <end position="70"/>
    </location>
</feature>